<dbReference type="InterPro" id="IPR050383">
    <property type="entry name" value="GlyoxalaseI/FosfomycinResist"/>
</dbReference>
<dbReference type="CDD" id="cd06587">
    <property type="entry name" value="VOC"/>
    <property type="match status" value="1"/>
</dbReference>
<organism evidence="2 3">
    <name type="scientific">Mycobacterium deserti</name>
    <dbReference type="NCBI Taxonomy" id="2978347"/>
    <lineage>
        <taxon>Bacteria</taxon>
        <taxon>Bacillati</taxon>
        <taxon>Actinomycetota</taxon>
        <taxon>Actinomycetes</taxon>
        <taxon>Mycobacteriales</taxon>
        <taxon>Mycobacteriaceae</taxon>
        <taxon>Mycobacterium</taxon>
    </lineage>
</organism>
<dbReference type="Proteomes" id="UP001206639">
    <property type="component" value="Unassembled WGS sequence"/>
</dbReference>
<dbReference type="EMBL" id="JAODWD010000005">
    <property type="protein sequence ID" value="MCT7660870.1"/>
    <property type="molecule type" value="Genomic_DNA"/>
</dbReference>
<evidence type="ECO:0000313" key="3">
    <source>
        <dbReference type="Proteomes" id="UP001206639"/>
    </source>
</evidence>
<dbReference type="InterPro" id="IPR037523">
    <property type="entry name" value="VOC_core"/>
</dbReference>
<dbReference type="Pfam" id="PF00903">
    <property type="entry name" value="Glyoxalase"/>
    <property type="match status" value="1"/>
</dbReference>
<evidence type="ECO:0000313" key="2">
    <source>
        <dbReference type="EMBL" id="MCT7660870.1"/>
    </source>
</evidence>
<dbReference type="SUPFAM" id="SSF54593">
    <property type="entry name" value="Glyoxalase/Bleomycin resistance protein/Dihydroxybiphenyl dioxygenase"/>
    <property type="match status" value="1"/>
</dbReference>
<dbReference type="InterPro" id="IPR029068">
    <property type="entry name" value="Glyas_Bleomycin-R_OHBP_Dase"/>
</dbReference>
<protein>
    <submittedName>
        <fullName evidence="2">VOC family protein</fullName>
    </submittedName>
</protein>
<accession>A0ABT2MIF5</accession>
<comment type="caution">
    <text evidence="2">The sequence shown here is derived from an EMBL/GenBank/DDBJ whole genome shotgun (WGS) entry which is preliminary data.</text>
</comment>
<sequence length="152" mass="16931">MEFPEINGFGHIDLTVTNVERSARWWEDVLGFKLINTRETPDFKLWSVIHPCGFFIGLMSHSNPASDRFDERAVGLDHLALRVPDRAALEAWAQHLDDHGIAHSGVLEELAGPVIVFRDPDNIQLELWALDAGLVRPGFNVTPMSEAPPSPA</sequence>
<dbReference type="PROSITE" id="PS51819">
    <property type="entry name" value="VOC"/>
    <property type="match status" value="1"/>
</dbReference>
<feature type="domain" description="VOC" evidence="1">
    <location>
        <begin position="8"/>
        <end position="130"/>
    </location>
</feature>
<dbReference type="RefSeq" id="WP_260994937.1">
    <property type="nucleotide sequence ID" value="NZ_JAODWD010000005.1"/>
</dbReference>
<reference evidence="3" key="1">
    <citation type="submission" date="2023-07" db="EMBL/GenBank/DDBJ databases">
        <authorList>
            <person name="Deng Y."/>
            <person name="Zhang Y.-Q."/>
        </authorList>
    </citation>
    <scope>NUCLEOTIDE SEQUENCE [LARGE SCALE GENOMIC DNA]</scope>
    <source>
        <strain evidence="3">CPCC 205710</strain>
    </source>
</reference>
<dbReference type="PANTHER" id="PTHR21366">
    <property type="entry name" value="GLYOXALASE FAMILY PROTEIN"/>
    <property type="match status" value="1"/>
</dbReference>
<keyword evidence="3" id="KW-1185">Reference proteome</keyword>
<gene>
    <name evidence="2" type="ORF">N4S67_20920</name>
</gene>
<name>A0ABT2MIF5_9MYCO</name>
<dbReference type="PANTHER" id="PTHR21366:SF14">
    <property type="entry name" value="GLYOXALASE DOMAIN-CONTAINING PROTEIN 5"/>
    <property type="match status" value="1"/>
</dbReference>
<dbReference type="Gene3D" id="3.10.180.10">
    <property type="entry name" value="2,3-Dihydroxybiphenyl 1,2-Dioxygenase, domain 1"/>
    <property type="match status" value="1"/>
</dbReference>
<proteinExistence type="predicted"/>
<evidence type="ECO:0000259" key="1">
    <source>
        <dbReference type="PROSITE" id="PS51819"/>
    </source>
</evidence>
<dbReference type="InterPro" id="IPR004360">
    <property type="entry name" value="Glyas_Fos-R_dOase_dom"/>
</dbReference>